<keyword evidence="7" id="KW-0238">DNA-binding</keyword>
<comment type="caution">
    <text evidence="14">The sequence shown here is derived from an EMBL/GenBank/DDBJ whole genome shotgun (WGS) entry which is preliminary data.</text>
</comment>
<accession>A0A9P5SP34</accession>
<evidence type="ECO:0000256" key="6">
    <source>
        <dbReference type="ARBA" id="ARBA00023015"/>
    </source>
</evidence>
<reference evidence="14" key="1">
    <citation type="journal article" date="2020" name="Fungal Divers.">
        <title>Resolving the Mortierellaceae phylogeny through synthesis of multi-gene phylogenetics and phylogenomics.</title>
        <authorList>
            <person name="Vandepol N."/>
            <person name="Liber J."/>
            <person name="Desiro A."/>
            <person name="Na H."/>
            <person name="Kennedy M."/>
            <person name="Barry K."/>
            <person name="Grigoriev I.V."/>
            <person name="Miller A.N."/>
            <person name="O'Donnell K."/>
            <person name="Stajich J.E."/>
            <person name="Bonito G."/>
        </authorList>
    </citation>
    <scope>NUCLEOTIDE SEQUENCE</scope>
    <source>
        <strain evidence="14">NVP1</strain>
    </source>
</reference>
<feature type="compositionally biased region" description="Acidic residues" evidence="11">
    <location>
        <begin position="608"/>
        <end position="624"/>
    </location>
</feature>
<keyword evidence="9" id="KW-0539">Nucleus</keyword>
<evidence type="ECO:0000256" key="11">
    <source>
        <dbReference type="SAM" id="MobiDB-lite"/>
    </source>
</evidence>
<dbReference type="InterPro" id="IPR003084">
    <property type="entry name" value="HDAC_I/II"/>
</dbReference>
<dbReference type="EC" id="3.5.1.98" evidence="2"/>
<feature type="domain" description="Histone deacetylase" evidence="12">
    <location>
        <begin position="1362"/>
        <end position="1650"/>
    </location>
</feature>
<dbReference type="SUPFAM" id="SSF88723">
    <property type="entry name" value="PIN domain-like"/>
    <property type="match status" value="1"/>
</dbReference>
<feature type="compositionally biased region" description="Low complexity" evidence="11">
    <location>
        <begin position="589"/>
        <end position="607"/>
    </location>
</feature>
<feature type="compositionally biased region" description="Basic residues" evidence="11">
    <location>
        <begin position="371"/>
        <end position="381"/>
    </location>
</feature>
<feature type="region of interest" description="Disordered" evidence="11">
    <location>
        <begin position="587"/>
        <end position="626"/>
    </location>
</feature>
<feature type="compositionally biased region" description="Basic residues" evidence="11">
    <location>
        <begin position="993"/>
        <end position="1017"/>
    </location>
</feature>
<dbReference type="FunFam" id="3.40.800.20:FF:000001">
    <property type="entry name" value="Histone deacetylase"/>
    <property type="match status" value="1"/>
</dbReference>
<evidence type="ECO:0000256" key="4">
    <source>
        <dbReference type="ARBA" id="ARBA00022801"/>
    </source>
</evidence>
<keyword evidence="15" id="KW-1185">Reference proteome</keyword>
<feature type="region of interest" description="Disordered" evidence="11">
    <location>
        <begin position="1861"/>
        <end position="1907"/>
    </location>
</feature>
<feature type="region of interest" description="Disordered" evidence="11">
    <location>
        <begin position="1749"/>
        <end position="1848"/>
    </location>
</feature>
<proteinExistence type="inferred from homology"/>
<evidence type="ECO:0000256" key="8">
    <source>
        <dbReference type="ARBA" id="ARBA00023163"/>
    </source>
</evidence>
<evidence type="ECO:0000256" key="7">
    <source>
        <dbReference type="ARBA" id="ARBA00023125"/>
    </source>
</evidence>
<dbReference type="SUPFAM" id="SSF52768">
    <property type="entry name" value="Arginase/deacetylase"/>
    <property type="match status" value="1"/>
</dbReference>
<feature type="compositionally biased region" description="Polar residues" evidence="11">
    <location>
        <begin position="1806"/>
        <end position="1827"/>
    </location>
</feature>
<evidence type="ECO:0000256" key="2">
    <source>
        <dbReference type="ARBA" id="ARBA00012111"/>
    </source>
</evidence>
<feature type="domain" description="Cas12f1-like TNB" evidence="13">
    <location>
        <begin position="1160"/>
        <end position="1222"/>
    </location>
</feature>
<feature type="region of interest" description="Disordered" evidence="11">
    <location>
        <begin position="1705"/>
        <end position="1737"/>
    </location>
</feature>
<dbReference type="InterPro" id="IPR037138">
    <property type="entry name" value="His_deacetylse_dom_sf"/>
</dbReference>
<dbReference type="GO" id="GO:0031507">
    <property type="term" value="P:heterochromatin formation"/>
    <property type="evidence" value="ECO:0007669"/>
    <property type="project" value="TreeGrafter"/>
</dbReference>
<feature type="region of interest" description="Disordered" evidence="11">
    <location>
        <begin position="440"/>
        <end position="468"/>
    </location>
</feature>
<keyword evidence="3" id="KW-0678">Repressor</keyword>
<dbReference type="PRINTS" id="PR01271">
    <property type="entry name" value="HISDACETLASE"/>
</dbReference>
<comment type="similarity">
    <text evidence="10">Belongs to the histone deacetylase family. HD Type 1 subfamily.</text>
</comment>
<feature type="compositionally biased region" description="Pro residues" evidence="11">
    <location>
        <begin position="1831"/>
        <end position="1843"/>
    </location>
</feature>
<dbReference type="GO" id="GO:0003677">
    <property type="term" value="F:DNA binding"/>
    <property type="evidence" value="ECO:0007669"/>
    <property type="project" value="UniProtKB-KW"/>
</dbReference>
<comment type="subcellular location">
    <subcellularLocation>
        <location evidence="1">Nucleus</location>
    </subcellularLocation>
</comment>
<feature type="compositionally biased region" description="Basic and acidic residues" evidence="11">
    <location>
        <begin position="342"/>
        <end position="357"/>
    </location>
</feature>
<evidence type="ECO:0000313" key="14">
    <source>
        <dbReference type="EMBL" id="KAF9334984.1"/>
    </source>
</evidence>
<organism evidence="14 15">
    <name type="scientific">Podila minutissima</name>
    <dbReference type="NCBI Taxonomy" id="64525"/>
    <lineage>
        <taxon>Eukaryota</taxon>
        <taxon>Fungi</taxon>
        <taxon>Fungi incertae sedis</taxon>
        <taxon>Mucoromycota</taxon>
        <taxon>Mortierellomycotina</taxon>
        <taxon>Mortierellomycetes</taxon>
        <taxon>Mortierellales</taxon>
        <taxon>Mortierellaceae</taxon>
        <taxon>Podila</taxon>
    </lineage>
</organism>
<evidence type="ECO:0000256" key="10">
    <source>
        <dbReference type="ARBA" id="ARBA00061569"/>
    </source>
</evidence>
<evidence type="ECO:0000256" key="1">
    <source>
        <dbReference type="ARBA" id="ARBA00004123"/>
    </source>
</evidence>
<keyword evidence="5" id="KW-0156">Chromatin regulator</keyword>
<dbReference type="Pfam" id="PF00850">
    <property type="entry name" value="Hist_deacetyl"/>
    <property type="match status" value="1"/>
</dbReference>
<feature type="region of interest" description="Disordered" evidence="11">
    <location>
        <begin position="303"/>
        <end position="326"/>
    </location>
</feature>
<dbReference type="PANTHER" id="PTHR10625:SF10">
    <property type="entry name" value="HISTONE DEACETYLASE HDAC1"/>
    <property type="match status" value="1"/>
</dbReference>
<feature type="region of interest" description="Disordered" evidence="11">
    <location>
        <begin position="969"/>
        <end position="1017"/>
    </location>
</feature>
<feature type="compositionally biased region" description="Acidic residues" evidence="11">
    <location>
        <begin position="1750"/>
        <end position="1760"/>
    </location>
</feature>
<evidence type="ECO:0000256" key="9">
    <source>
        <dbReference type="ARBA" id="ARBA00023242"/>
    </source>
</evidence>
<dbReference type="Gene3D" id="3.40.50.1010">
    <property type="entry name" value="5'-nuclease"/>
    <property type="match status" value="1"/>
</dbReference>
<dbReference type="GO" id="GO:0032221">
    <property type="term" value="C:Rpd3S complex"/>
    <property type="evidence" value="ECO:0007669"/>
    <property type="project" value="UniProtKB-ARBA"/>
</dbReference>
<dbReference type="Gene3D" id="3.40.800.20">
    <property type="entry name" value="Histone deacetylase domain"/>
    <property type="match status" value="1"/>
</dbReference>
<evidence type="ECO:0000259" key="12">
    <source>
        <dbReference type="Pfam" id="PF00850"/>
    </source>
</evidence>
<evidence type="ECO:0000313" key="15">
    <source>
        <dbReference type="Proteomes" id="UP000696485"/>
    </source>
</evidence>
<dbReference type="GO" id="GO:0141221">
    <property type="term" value="F:histone deacetylase activity, hydrolytic mechanism"/>
    <property type="evidence" value="ECO:0007669"/>
    <property type="project" value="UniProtKB-EC"/>
</dbReference>
<feature type="region of interest" description="Disordered" evidence="11">
    <location>
        <begin position="342"/>
        <end position="397"/>
    </location>
</feature>
<evidence type="ECO:0000256" key="5">
    <source>
        <dbReference type="ARBA" id="ARBA00022853"/>
    </source>
</evidence>
<dbReference type="PANTHER" id="PTHR10625">
    <property type="entry name" value="HISTONE DEACETYLASE HDAC1-RELATED"/>
    <property type="match status" value="1"/>
</dbReference>
<dbReference type="GO" id="GO:0070210">
    <property type="term" value="C:Rpd3L-Expanded complex"/>
    <property type="evidence" value="ECO:0007669"/>
    <property type="project" value="TreeGrafter"/>
</dbReference>
<dbReference type="InterPro" id="IPR023801">
    <property type="entry name" value="His_deacetylse_dom"/>
</dbReference>
<evidence type="ECO:0000256" key="3">
    <source>
        <dbReference type="ARBA" id="ARBA00022491"/>
    </source>
</evidence>
<feature type="compositionally biased region" description="Polar residues" evidence="11">
    <location>
        <begin position="1892"/>
        <end position="1907"/>
    </location>
</feature>
<sequence>MGLKEFYPWLRKKRGYNPTLRHPMHIRLPDSIKVRIDVLTFFNKIRGIYTKHADKTMEHAILFDYLKKFGNPSCMVFYVDGAAALEKMVTHQEREQKRGKHLIAAKEAIQFFEERVMDGRPPTDQMFKNIEKGLRGGFRWSYNDRLAFVQYLVDLKCDAHLCPTEADIAIAADCQPQDIVLSQDLDFFAYDSVKTIWRPVGKWDAIKVLEYSKAAVLAQTGLSTTKLTALACVSTNDYNKNIPSLAIATNYSIIKDLPDADVPLLVKTYIESPRVVCNNQDSIDFTASILVFTTMTQEIAAPVGTSSVPSPSSQPAMPSTPSPASSLSYDLLCQEYQLVKDQHDKAKAQRHDDDLGKKRTSSSDAKPDRQGKHREFRRHRVIDRPAHQPRVSQQVHRPQYSYKARPEPQQHVQLLICKQYKWKPYTAEQEAWYRQSIAEARRREDEKKRQRESRQIEKEKELAKKPPPKIDEMNKMQLINAMKWEHPFVSLPVGTVNANSKRAAAAATTDTKQLPLSEQQKQQQQEVSACILDIVRQARMTKRHVQEFLGMYIETVFEHGLTADDRTILSFLCPAVKSKIHVASKIRVAPQPNQDSQASSSSSASTPTEDEVEEDLEDDSDEDAEPSRIDKPFIAFYQILLAHIYSHKIKSKTVAERQVSQLLAHAAALGITLLPVPPRTISYLTNQLLESTTKQLYRSIKMMYHNGSIVLEKKINSQVEGQLATILPKIEPMLPAIENYMLLNKASGWSRHIAPLSSLAACYIDFSERHLLLLFWHWPTLKGKIQHMMVKDRFFQDPSIVPAQIDALNWLVKMTPGRLITTFLSDVGLPPDKRDKGYRKVMTVMDMDGKSSKEGLREHLRCLRAESFDPKEWSSKGYVLKGSIRTNGHLLQLLAFKLKELQSVRYHRVPEDKLPNPLVTITGGTNSFLTEARNVIRTAADVESLLATDPSQVAVLSLDLGTSCIVGATVSLPPGQTPATLSRPHGKEGDEKKKKKTRRGKQNPGDRKRRRARQKACKLAKQPQTSRYFDLVAKRKAVFANWLEDRKENTTGASTGRTIQDIESALPPLKGEGALFRKYVVARRASEDDLDEFYNNTNFWKHAWDAKVCQQEEFYKVAEGLLKMIGGSVGRPRMPHQHVVIAIGLAKFAAVHGPPALSGTFQAFFVNLARSLGYLVIGINEYYSSKRCPDCHGFVCATSNWRTLYCTTCKHFRQHDVMASDNMNNAIKDHLIHQQRPFYLQPCRQDGSYPWMHVSNGSSGGGGGEAGGTSAEAIDSIGDGAGSSGGGRLVAINPSMVAATNAGDPTRKRRAASIISVEVPNTNASSGLSTLQVAGQQTAESKKRVAYFYDQNIGNYHYGPGHPMKPHRIRMCHSLVMNYGLYNKMEIYRARPGSKKEMTAFHTDEYIDFLSRVSPDNMENYVKEQSKFNVGDDCPIFEGLFEYCQLSAGGSMEGAARLNNGSCDIAVNWAGGLHHAKKTEASGFCYVNDIVLSILELLRYHPRVLYIDIDIHHGDGVEEAFYTTDRVMTVSFHKHGEYFPGTGEVRDVGAGAGKYYAVNFPLRDGIDDTTYKSIFEPVIQHVVDWYKPGAIVLQCGADSLSGDKLGCFNLSMKGHANCVAFVKKLNLPLLILGGGGYTMRNVARAWCYETGVAVGKEVGPDMPFNDYYEYFGPDYKLDVKASNMDNANTTEYLSKIKQQVFENLSRSKGAPSVQMQPVPRDLDLSEDEDLDDPEKRVPQRLWDKRVVPENEFEESEDEEMNALHGVRYSKSVRSGRVKDSADGSSKPSGTPRVRGTVDHLPAAATKLNNGQNGAQKGSSNNSHTSGDATPAPAPAPTPAPTPAAPETVKVPELVVDVVVPEVTVENDGDTVMASAPEAPVGSKPESAEVTAPRSSQQDTDMTDASSS</sequence>
<dbReference type="Proteomes" id="UP000696485">
    <property type="component" value="Unassembled WGS sequence"/>
</dbReference>
<keyword evidence="4" id="KW-0378">Hydrolase</keyword>
<evidence type="ECO:0000259" key="13">
    <source>
        <dbReference type="Pfam" id="PF07282"/>
    </source>
</evidence>
<protein>
    <recommendedName>
        <fullName evidence="2">histone deacetylase</fullName>
        <ecNumber evidence="2">3.5.1.98</ecNumber>
    </recommendedName>
</protein>
<keyword evidence="8" id="KW-0804">Transcription</keyword>
<keyword evidence="6" id="KW-0805">Transcription regulation</keyword>
<dbReference type="InterPro" id="IPR023696">
    <property type="entry name" value="Ureohydrolase_dom_sf"/>
</dbReference>
<dbReference type="InterPro" id="IPR010095">
    <property type="entry name" value="Cas12f1-like_TNB"/>
</dbReference>
<dbReference type="InterPro" id="IPR029060">
    <property type="entry name" value="PIN-like_dom_sf"/>
</dbReference>
<gene>
    <name evidence="14" type="primary">RPD3_1</name>
    <name evidence="14" type="ORF">BG006_001146</name>
</gene>
<dbReference type="EMBL" id="JAAAUY010000121">
    <property type="protein sequence ID" value="KAF9334984.1"/>
    <property type="molecule type" value="Genomic_DNA"/>
</dbReference>
<dbReference type="InterPro" id="IPR000286">
    <property type="entry name" value="HDACs"/>
</dbReference>
<name>A0A9P5SP34_9FUNG</name>
<dbReference type="PRINTS" id="PR01270">
    <property type="entry name" value="HDASUPER"/>
</dbReference>
<dbReference type="Pfam" id="PF07282">
    <property type="entry name" value="Cas12f1-like_TNB"/>
    <property type="match status" value="1"/>
</dbReference>